<sequence>MSTITSKQVETKPRITLPNEVILQILDSTILGEDLVNTVRALAGHMDMEGKLGLIAYRQDPGRIFAGLGVDTDEMLYAMRK</sequence>
<dbReference type="Proteomes" id="UP000297280">
    <property type="component" value="Unassembled WGS sequence"/>
</dbReference>
<evidence type="ECO:0000313" key="2">
    <source>
        <dbReference type="Proteomes" id="UP000297280"/>
    </source>
</evidence>
<gene>
    <name evidence="1" type="ORF">BPOR_1110g00010</name>
</gene>
<evidence type="ECO:0000313" key="1">
    <source>
        <dbReference type="EMBL" id="TGO81540.1"/>
    </source>
</evidence>
<protein>
    <submittedName>
        <fullName evidence="1">Uncharacterized protein</fullName>
    </submittedName>
</protein>
<dbReference type="AlphaFoldDB" id="A0A4Z1KBI4"/>
<reference evidence="1 2" key="1">
    <citation type="submission" date="2017-12" db="EMBL/GenBank/DDBJ databases">
        <title>Comparative genomics of Botrytis spp.</title>
        <authorList>
            <person name="Valero-Jimenez C.A."/>
            <person name="Tapia P."/>
            <person name="Veloso J."/>
            <person name="Silva-Moreno E."/>
            <person name="Staats M."/>
            <person name="Valdes J.H."/>
            <person name="Van Kan J.A.L."/>
        </authorList>
    </citation>
    <scope>NUCLEOTIDE SEQUENCE [LARGE SCALE GENOMIC DNA]</scope>
    <source>
        <strain evidence="1 2">MUCL3349</strain>
    </source>
</reference>
<organism evidence="1 2">
    <name type="scientific">Botrytis porri</name>
    <dbReference type="NCBI Taxonomy" id="87229"/>
    <lineage>
        <taxon>Eukaryota</taxon>
        <taxon>Fungi</taxon>
        <taxon>Dikarya</taxon>
        <taxon>Ascomycota</taxon>
        <taxon>Pezizomycotina</taxon>
        <taxon>Leotiomycetes</taxon>
        <taxon>Helotiales</taxon>
        <taxon>Sclerotiniaceae</taxon>
        <taxon>Botrytis</taxon>
    </lineage>
</organism>
<comment type="caution">
    <text evidence="1">The sequence shown here is derived from an EMBL/GenBank/DDBJ whole genome shotgun (WGS) entry which is preliminary data.</text>
</comment>
<accession>A0A4Z1KBI4</accession>
<name>A0A4Z1KBI4_9HELO</name>
<proteinExistence type="predicted"/>
<dbReference type="EMBL" id="PQXO01001104">
    <property type="protein sequence ID" value="TGO81540.1"/>
    <property type="molecule type" value="Genomic_DNA"/>
</dbReference>
<keyword evidence="2" id="KW-1185">Reference proteome</keyword>